<evidence type="ECO:0000313" key="1">
    <source>
        <dbReference type="EMBL" id="PBK88163.1"/>
    </source>
</evidence>
<organism evidence="1 2">
    <name type="scientific">Armillaria gallica</name>
    <name type="common">Bulbous honey fungus</name>
    <name type="synonym">Armillaria bulbosa</name>
    <dbReference type="NCBI Taxonomy" id="47427"/>
    <lineage>
        <taxon>Eukaryota</taxon>
        <taxon>Fungi</taxon>
        <taxon>Dikarya</taxon>
        <taxon>Basidiomycota</taxon>
        <taxon>Agaricomycotina</taxon>
        <taxon>Agaricomycetes</taxon>
        <taxon>Agaricomycetidae</taxon>
        <taxon>Agaricales</taxon>
        <taxon>Marasmiineae</taxon>
        <taxon>Physalacriaceae</taxon>
        <taxon>Armillaria</taxon>
    </lineage>
</organism>
<gene>
    <name evidence="1" type="ORF">ARMGADRAFT_1016189</name>
</gene>
<name>A0A2H3DIU6_ARMGA</name>
<proteinExistence type="predicted"/>
<accession>A0A2H3DIU6</accession>
<dbReference type="InParanoid" id="A0A2H3DIU6"/>
<sequence>MRRDSLSALITLNMRTLSCHAQCILIVEISPLRSHDPNMDHRQIKCTEPFSESYLLQSRAYRYSRFVLPILKQIRGQYRDE</sequence>
<keyword evidence="2" id="KW-1185">Reference proteome</keyword>
<evidence type="ECO:0000313" key="2">
    <source>
        <dbReference type="Proteomes" id="UP000217790"/>
    </source>
</evidence>
<dbReference type="AlphaFoldDB" id="A0A2H3DIU6"/>
<protein>
    <submittedName>
        <fullName evidence="1">Uncharacterized protein</fullName>
    </submittedName>
</protein>
<dbReference type="Proteomes" id="UP000217790">
    <property type="component" value="Unassembled WGS sequence"/>
</dbReference>
<reference evidence="2" key="1">
    <citation type="journal article" date="2017" name="Nat. Ecol. Evol.">
        <title>Genome expansion and lineage-specific genetic innovations in the forest pathogenic fungi Armillaria.</title>
        <authorList>
            <person name="Sipos G."/>
            <person name="Prasanna A.N."/>
            <person name="Walter M.C."/>
            <person name="O'Connor E."/>
            <person name="Balint B."/>
            <person name="Krizsan K."/>
            <person name="Kiss B."/>
            <person name="Hess J."/>
            <person name="Varga T."/>
            <person name="Slot J."/>
            <person name="Riley R."/>
            <person name="Boka B."/>
            <person name="Rigling D."/>
            <person name="Barry K."/>
            <person name="Lee J."/>
            <person name="Mihaltcheva S."/>
            <person name="LaButti K."/>
            <person name="Lipzen A."/>
            <person name="Waldron R."/>
            <person name="Moloney N.M."/>
            <person name="Sperisen C."/>
            <person name="Kredics L."/>
            <person name="Vagvoelgyi C."/>
            <person name="Patrignani A."/>
            <person name="Fitzpatrick D."/>
            <person name="Nagy I."/>
            <person name="Doyle S."/>
            <person name="Anderson J.B."/>
            <person name="Grigoriev I.V."/>
            <person name="Gueldener U."/>
            <person name="Muensterkoetter M."/>
            <person name="Nagy L.G."/>
        </authorList>
    </citation>
    <scope>NUCLEOTIDE SEQUENCE [LARGE SCALE GENOMIC DNA]</scope>
    <source>
        <strain evidence="2">Ar21-2</strain>
    </source>
</reference>
<dbReference type="EMBL" id="KZ293674">
    <property type="protein sequence ID" value="PBK88163.1"/>
    <property type="molecule type" value="Genomic_DNA"/>
</dbReference>